<evidence type="ECO:0000256" key="1">
    <source>
        <dbReference type="SAM" id="Phobius"/>
    </source>
</evidence>
<feature type="transmembrane region" description="Helical" evidence="1">
    <location>
        <begin position="33"/>
        <end position="50"/>
    </location>
</feature>
<name>A0A8H3DJN0_9AGAM</name>
<keyword evidence="1" id="KW-0812">Transmembrane</keyword>
<proteinExistence type="predicted"/>
<dbReference type="AlphaFoldDB" id="A0A8H3DJN0"/>
<accession>A0A8H3DJN0</accession>
<protein>
    <submittedName>
        <fullName evidence="2">Uncharacterized protein</fullName>
    </submittedName>
</protein>
<sequence>MWPNSDSTTLTADHSHLNSDPCSIAHRQSMQYLLFRVWIVIILQVSWLIVTPRRHQSHRRLSIRSFPVRSVTLVQGIGRMSIGKLCPHNPVFAQPVDATATKLSRKLGPALSKLVDTLCIEGRLKPQEILSVVPE</sequence>
<dbReference type="Proteomes" id="UP000663861">
    <property type="component" value="Unassembled WGS sequence"/>
</dbReference>
<reference evidence="2" key="1">
    <citation type="submission" date="2021-01" db="EMBL/GenBank/DDBJ databases">
        <authorList>
            <person name="Kaushik A."/>
        </authorList>
    </citation>
    <scope>NUCLEOTIDE SEQUENCE</scope>
    <source>
        <strain evidence="2">AG4-RS23</strain>
    </source>
</reference>
<comment type="caution">
    <text evidence="2">The sequence shown here is derived from an EMBL/GenBank/DDBJ whole genome shotgun (WGS) entry which is preliminary data.</text>
</comment>
<evidence type="ECO:0000313" key="3">
    <source>
        <dbReference type="Proteomes" id="UP000663861"/>
    </source>
</evidence>
<organism evidence="2 3">
    <name type="scientific">Rhizoctonia solani</name>
    <dbReference type="NCBI Taxonomy" id="456999"/>
    <lineage>
        <taxon>Eukaryota</taxon>
        <taxon>Fungi</taxon>
        <taxon>Dikarya</taxon>
        <taxon>Basidiomycota</taxon>
        <taxon>Agaricomycotina</taxon>
        <taxon>Agaricomycetes</taxon>
        <taxon>Cantharellales</taxon>
        <taxon>Ceratobasidiaceae</taxon>
        <taxon>Rhizoctonia</taxon>
    </lineage>
</organism>
<gene>
    <name evidence="2" type="ORF">RDB_LOCUS165650</name>
</gene>
<evidence type="ECO:0000313" key="2">
    <source>
        <dbReference type="EMBL" id="CAE6526688.1"/>
    </source>
</evidence>
<keyword evidence="1" id="KW-0472">Membrane</keyword>
<dbReference type="EMBL" id="CAJMWY010004284">
    <property type="protein sequence ID" value="CAE6526688.1"/>
    <property type="molecule type" value="Genomic_DNA"/>
</dbReference>
<keyword evidence="1" id="KW-1133">Transmembrane helix</keyword>